<organism evidence="1">
    <name type="scientific">Ixodes ricinus</name>
    <name type="common">Common tick</name>
    <name type="synonym">Acarus ricinus</name>
    <dbReference type="NCBI Taxonomy" id="34613"/>
    <lineage>
        <taxon>Eukaryota</taxon>
        <taxon>Metazoa</taxon>
        <taxon>Ecdysozoa</taxon>
        <taxon>Arthropoda</taxon>
        <taxon>Chelicerata</taxon>
        <taxon>Arachnida</taxon>
        <taxon>Acari</taxon>
        <taxon>Parasitiformes</taxon>
        <taxon>Ixodida</taxon>
        <taxon>Ixodoidea</taxon>
        <taxon>Ixodidae</taxon>
        <taxon>Ixodinae</taxon>
        <taxon>Ixodes</taxon>
    </lineage>
</organism>
<dbReference type="EMBL" id="GANP01007418">
    <property type="protein sequence ID" value="JAB77050.1"/>
    <property type="molecule type" value="mRNA"/>
</dbReference>
<reference evidence="1" key="1">
    <citation type="journal article" date="2015" name="Sci. Rep.">
        <title>Tissue- and time-dependent transcription in Ixodes ricinus salivary glands and midguts when blood feeding on the vertebrate host.</title>
        <authorList>
            <person name="Kotsyfakis M."/>
            <person name="Schwarz A."/>
            <person name="Erhart J."/>
            <person name="Ribeiro J.M."/>
        </authorList>
    </citation>
    <scope>NUCLEOTIDE SEQUENCE</scope>
    <source>
        <tissue evidence="1">Salivary gland and midgut</tissue>
    </source>
</reference>
<accession>V5H261</accession>
<protein>
    <submittedName>
        <fullName evidence="1">Uncharacterized protein</fullName>
    </submittedName>
</protein>
<evidence type="ECO:0000313" key="1">
    <source>
        <dbReference type="EMBL" id="JAB77050.1"/>
    </source>
</evidence>
<name>V5H261_IXORI</name>
<feature type="non-terminal residue" evidence="1">
    <location>
        <position position="1"/>
    </location>
</feature>
<proteinExistence type="evidence at transcript level"/>
<sequence>GTTSSFPNVKEISAIGEPCSTKVSKTTLSKRSSPLLDKLFCAIRPITVEFAVALGTQFSIKCHIFCLAATDFGFNTGAGRCRDKSPASCLCILLFVVNKQPRDVFVLSLSVKPFTFTLCA</sequence>
<dbReference type="AlphaFoldDB" id="V5H261"/>